<proteinExistence type="inferred from homology"/>
<keyword evidence="5 8" id="KW-1133">Transmembrane helix</keyword>
<keyword evidence="3" id="KW-1003">Cell membrane</keyword>
<dbReference type="OrthoDB" id="6726083at2759"/>
<evidence type="ECO:0000256" key="5">
    <source>
        <dbReference type="ARBA" id="ARBA00022989"/>
    </source>
</evidence>
<dbReference type="InterPro" id="IPR002159">
    <property type="entry name" value="CD36_fam"/>
</dbReference>
<dbReference type="PANTHER" id="PTHR11923">
    <property type="entry name" value="SCAVENGER RECEPTOR CLASS B TYPE-1 SR-B1"/>
    <property type="match status" value="1"/>
</dbReference>
<dbReference type="Pfam" id="PF01130">
    <property type="entry name" value="CD36"/>
    <property type="match status" value="1"/>
</dbReference>
<dbReference type="PANTHER" id="PTHR11923:SF93">
    <property type="entry name" value="GH07959P-RELATED"/>
    <property type="match status" value="1"/>
</dbReference>
<protein>
    <submittedName>
        <fullName evidence="9">Uncharacterized protein</fullName>
    </submittedName>
</protein>
<feature type="transmembrane region" description="Helical" evidence="8">
    <location>
        <begin position="47"/>
        <end position="67"/>
    </location>
</feature>
<comment type="similarity">
    <text evidence="2">Belongs to the CD36 family.</text>
</comment>
<gene>
    <name evidence="9" type="ORF">ILUMI_06357</name>
</gene>
<accession>A0A8K0D5X4</accession>
<evidence type="ECO:0000313" key="10">
    <source>
        <dbReference type="Proteomes" id="UP000801492"/>
    </source>
</evidence>
<reference evidence="9" key="1">
    <citation type="submission" date="2019-08" db="EMBL/GenBank/DDBJ databases">
        <title>The genome of the North American firefly Photinus pyralis.</title>
        <authorList>
            <consortium name="Photinus pyralis genome working group"/>
            <person name="Fallon T.R."/>
            <person name="Sander Lower S.E."/>
            <person name="Weng J.-K."/>
        </authorList>
    </citation>
    <scope>NUCLEOTIDE SEQUENCE</scope>
    <source>
        <strain evidence="9">TRF0915ILg1</strain>
        <tissue evidence="9">Whole body</tissue>
    </source>
</reference>
<keyword evidence="7" id="KW-0325">Glycoprotein</keyword>
<organism evidence="9 10">
    <name type="scientific">Ignelater luminosus</name>
    <name type="common">Cucubano</name>
    <name type="synonym">Pyrophorus luminosus</name>
    <dbReference type="NCBI Taxonomy" id="2038154"/>
    <lineage>
        <taxon>Eukaryota</taxon>
        <taxon>Metazoa</taxon>
        <taxon>Ecdysozoa</taxon>
        <taxon>Arthropoda</taxon>
        <taxon>Hexapoda</taxon>
        <taxon>Insecta</taxon>
        <taxon>Pterygota</taxon>
        <taxon>Neoptera</taxon>
        <taxon>Endopterygota</taxon>
        <taxon>Coleoptera</taxon>
        <taxon>Polyphaga</taxon>
        <taxon>Elateriformia</taxon>
        <taxon>Elateroidea</taxon>
        <taxon>Elateridae</taxon>
        <taxon>Agrypninae</taxon>
        <taxon>Pyrophorini</taxon>
        <taxon>Ignelater</taxon>
    </lineage>
</organism>
<evidence type="ECO:0000256" key="3">
    <source>
        <dbReference type="ARBA" id="ARBA00022475"/>
    </source>
</evidence>
<evidence type="ECO:0000256" key="4">
    <source>
        <dbReference type="ARBA" id="ARBA00022692"/>
    </source>
</evidence>
<dbReference type="GO" id="GO:0005044">
    <property type="term" value="F:scavenger receptor activity"/>
    <property type="evidence" value="ECO:0007669"/>
    <property type="project" value="TreeGrafter"/>
</dbReference>
<dbReference type="Proteomes" id="UP000801492">
    <property type="component" value="Unassembled WGS sequence"/>
</dbReference>
<dbReference type="AlphaFoldDB" id="A0A8K0D5X4"/>
<evidence type="ECO:0000313" key="9">
    <source>
        <dbReference type="EMBL" id="KAF2899829.1"/>
    </source>
</evidence>
<evidence type="ECO:0000256" key="7">
    <source>
        <dbReference type="ARBA" id="ARBA00023180"/>
    </source>
</evidence>
<keyword evidence="6 8" id="KW-0472">Membrane</keyword>
<evidence type="ECO:0000256" key="8">
    <source>
        <dbReference type="SAM" id="Phobius"/>
    </source>
</evidence>
<evidence type="ECO:0000256" key="6">
    <source>
        <dbReference type="ARBA" id="ARBA00023136"/>
    </source>
</evidence>
<dbReference type="GO" id="GO:0005737">
    <property type="term" value="C:cytoplasm"/>
    <property type="evidence" value="ECO:0007669"/>
    <property type="project" value="TreeGrafter"/>
</dbReference>
<dbReference type="PRINTS" id="PR01609">
    <property type="entry name" value="CD36FAMILY"/>
</dbReference>
<dbReference type="EMBL" id="VTPC01002607">
    <property type="protein sequence ID" value="KAF2899829.1"/>
    <property type="molecule type" value="Genomic_DNA"/>
</dbReference>
<comment type="subcellular location">
    <subcellularLocation>
        <location evidence="1">Cell membrane</location>
    </subcellularLocation>
</comment>
<keyword evidence="4 8" id="KW-0812">Transmembrane</keyword>
<sequence length="232" mass="26414">MAFPNERKLSIKLVLEEPLLCSIDHKKRTMLQLLHGCLTKRINFKTILGIFLFASGVTFLILKVWIWETIAAAILILKPNSVAAGPWLQSPEPVPTDIYIFNWTNPEEFLNHSTKPKFEEVGPYKYMLTTEKTNRNASDTFEGVFNMANGVNGNFDILNWNYQNTTPYYDGSCARVHGSGGELFSRKLTKTTIGIFAADLCRFVPFDFEDEVYVNGILGYRYMAKKTFLDNG</sequence>
<comment type="caution">
    <text evidence="9">The sequence shown here is derived from an EMBL/GenBank/DDBJ whole genome shotgun (WGS) entry which is preliminary data.</text>
</comment>
<evidence type="ECO:0000256" key="1">
    <source>
        <dbReference type="ARBA" id="ARBA00004236"/>
    </source>
</evidence>
<evidence type="ECO:0000256" key="2">
    <source>
        <dbReference type="ARBA" id="ARBA00010532"/>
    </source>
</evidence>
<dbReference type="GO" id="GO:0005886">
    <property type="term" value="C:plasma membrane"/>
    <property type="evidence" value="ECO:0007669"/>
    <property type="project" value="UniProtKB-SubCell"/>
</dbReference>
<keyword evidence="10" id="KW-1185">Reference proteome</keyword>
<name>A0A8K0D5X4_IGNLU</name>